<feature type="compositionally biased region" description="Polar residues" evidence="2">
    <location>
        <begin position="217"/>
        <end position="325"/>
    </location>
</feature>
<feature type="compositionally biased region" description="Polar residues" evidence="2">
    <location>
        <begin position="187"/>
        <end position="198"/>
    </location>
</feature>
<dbReference type="EMBL" id="MLAK01000885">
    <property type="protein sequence ID" value="OHT02027.1"/>
    <property type="molecule type" value="Genomic_DNA"/>
</dbReference>
<feature type="compositionally biased region" description="Low complexity" evidence="2">
    <location>
        <begin position="199"/>
        <end position="216"/>
    </location>
</feature>
<dbReference type="AlphaFoldDB" id="A0A1J4JSJ8"/>
<dbReference type="Proteomes" id="UP000179807">
    <property type="component" value="Unassembled WGS sequence"/>
</dbReference>
<proteinExistence type="predicted"/>
<feature type="compositionally biased region" description="Low complexity" evidence="2">
    <location>
        <begin position="167"/>
        <end position="186"/>
    </location>
</feature>
<feature type="region of interest" description="Disordered" evidence="2">
    <location>
        <begin position="157"/>
        <end position="325"/>
    </location>
</feature>
<name>A0A1J4JSJ8_9EUKA</name>
<dbReference type="GeneID" id="94842370"/>
<dbReference type="RefSeq" id="XP_068355163.1">
    <property type="nucleotide sequence ID" value="XM_068507666.1"/>
</dbReference>
<dbReference type="VEuPathDB" id="TrichDB:TRFO_30990"/>
<evidence type="ECO:0000313" key="3">
    <source>
        <dbReference type="EMBL" id="OHT02027.1"/>
    </source>
</evidence>
<evidence type="ECO:0000313" key="4">
    <source>
        <dbReference type="Proteomes" id="UP000179807"/>
    </source>
</evidence>
<feature type="compositionally biased region" description="Polar residues" evidence="2">
    <location>
        <begin position="157"/>
        <end position="166"/>
    </location>
</feature>
<keyword evidence="1" id="KW-0175">Coiled coil</keyword>
<accession>A0A1J4JSJ8</accession>
<organism evidence="3 4">
    <name type="scientific">Tritrichomonas foetus</name>
    <dbReference type="NCBI Taxonomy" id="1144522"/>
    <lineage>
        <taxon>Eukaryota</taxon>
        <taxon>Metamonada</taxon>
        <taxon>Parabasalia</taxon>
        <taxon>Tritrichomonadida</taxon>
        <taxon>Tritrichomonadidae</taxon>
        <taxon>Tritrichomonas</taxon>
    </lineage>
</organism>
<protein>
    <submittedName>
        <fullName evidence="3">Uncharacterized protein</fullName>
    </submittedName>
</protein>
<evidence type="ECO:0000256" key="1">
    <source>
        <dbReference type="SAM" id="Coils"/>
    </source>
</evidence>
<sequence>MIDLEAAEQTDLNPDAYALSETVKQLMSLVGEYHIHYTDLRQKFVEQQLHKPKLSFQTEIIADVEPKSEKVIQFDKLKEVLVRVAAQVVQLRNENAASGKQHRQAIIQLQNENASLRNELSSLRRSQFVGSSSFMSPENASSSVITLQSVVVTPKNQYSNNDYSPDNGNTSYSSNSKSTSPTFNSNGNSINTPHSSQTNRNSQSSKISPSSRISPKNLSSSKNSQTYESPYQSTKISQNPNGSSAHKNSPSLANSPSPRNMRNSAQNSISPKATNSPKNLSSQISQHSKHSPYSQQSPNTQMMYAHSSRSPQNFNSRTNSPKQKD</sequence>
<evidence type="ECO:0000256" key="2">
    <source>
        <dbReference type="SAM" id="MobiDB-lite"/>
    </source>
</evidence>
<keyword evidence="4" id="KW-1185">Reference proteome</keyword>
<comment type="caution">
    <text evidence="3">The sequence shown here is derived from an EMBL/GenBank/DDBJ whole genome shotgun (WGS) entry which is preliminary data.</text>
</comment>
<reference evidence="3" key="1">
    <citation type="submission" date="2016-10" db="EMBL/GenBank/DDBJ databases">
        <authorList>
            <person name="Benchimol M."/>
            <person name="Almeida L.G."/>
            <person name="Vasconcelos A.T."/>
            <person name="Perreira-Neves A."/>
            <person name="Rosa I.A."/>
            <person name="Tasca T."/>
            <person name="Bogo M.R."/>
            <person name="de Souza W."/>
        </authorList>
    </citation>
    <scope>NUCLEOTIDE SEQUENCE [LARGE SCALE GENOMIC DNA]</scope>
    <source>
        <strain evidence="3">K</strain>
    </source>
</reference>
<gene>
    <name evidence="3" type="ORF">TRFO_30990</name>
</gene>
<feature type="coiled-coil region" evidence="1">
    <location>
        <begin position="74"/>
        <end position="126"/>
    </location>
</feature>